<dbReference type="EMBL" id="JACHIB010000012">
    <property type="protein sequence ID" value="MBB6084223.1"/>
    <property type="molecule type" value="Genomic_DNA"/>
</dbReference>
<proteinExistence type="predicted"/>
<protein>
    <submittedName>
        <fullName evidence="1">Uncharacterized protein</fullName>
    </submittedName>
</protein>
<name>A0A7W9TQL9_CASDE</name>
<comment type="caution">
    <text evidence="1">The sequence shown here is derived from an EMBL/GenBank/DDBJ whole genome shotgun (WGS) entry which is preliminary data.</text>
</comment>
<accession>A0A7W9TQL9</accession>
<gene>
    <name evidence="1" type="ORF">HNR28_002268</name>
</gene>
<organism evidence="1 2">
    <name type="scientific">Castellaniella defragrans</name>
    <name type="common">Alcaligenes defragrans</name>
    <dbReference type="NCBI Taxonomy" id="75697"/>
    <lineage>
        <taxon>Bacteria</taxon>
        <taxon>Pseudomonadati</taxon>
        <taxon>Pseudomonadota</taxon>
        <taxon>Betaproteobacteria</taxon>
        <taxon>Burkholderiales</taxon>
        <taxon>Alcaligenaceae</taxon>
        <taxon>Castellaniella</taxon>
    </lineage>
</organism>
<reference evidence="1 2" key="1">
    <citation type="submission" date="2020-08" db="EMBL/GenBank/DDBJ databases">
        <title>Genomic Encyclopedia of Type Strains, Phase IV (KMG-IV): sequencing the most valuable type-strain genomes for metagenomic binning, comparative biology and taxonomic classification.</title>
        <authorList>
            <person name="Goeker M."/>
        </authorList>
    </citation>
    <scope>NUCLEOTIDE SEQUENCE [LARGE SCALE GENOMIC DNA]</scope>
    <source>
        <strain evidence="1 2">DSM 12141</strain>
    </source>
</reference>
<dbReference type="AlphaFoldDB" id="A0A7W9TQL9"/>
<evidence type="ECO:0000313" key="2">
    <source>
        <dbReference type="Proteomes" id="UP000541136"/>
    </source>
</evidence>
<sequence>MITFVRRVRMRNGHFDEALRLLRQRVDYLWDQHGLKLELKIRFGGPVGEVALVSHHRDAAELEHLRQKLMFDAGSNQLLRALSEVTLAGETRDEIWMD</sequence>
<evidence type="ECO:0000313" key="1">
    <source>
        <dbReference type="EMBL" id="MBB6084223.1"/>
    </source>
</evidence>
<dbReference type="Proteomes" id="UP000541136">
    <property type="component" value="Unassembled WGS sequence"/>
</dbReference>
<dbReference type="RefSeq" id="WP_043679243.1">
    <property type="nucleotide sequence ID" value="NZ_JACHIB010000012.1"/>
</dbReference>